<dbReference type="PANTHER" id="PTHR44688">
    <property type="entry name" value="DNA-BINDING TRANSCRIPTIONAL ACTIVATOR DEVR_DOSR"/>
    <property type="match status" value="1"/>
</dbReference>
<proteinExistence type="predicted"/>
<keyword evidence="1" id="KW-0805">Transcription regulation</keyword>
<feature type="domain" description="HTH luxR-type" evidence="4">
    <location>
        <begin position="490"/>
        <end position="555"/>
    </location>
</feature>
<dbReference type="GO" id="GO:0003677">
    <property type="term" value="F:DNA binding"/>
    <property type="evidence" value="ECO:0007669"/>
    <property type="project" value="UniProtKB-KW"/>
</dbReference>
<gene>
    <name evidence="5" type="ORF">E1269_02990</name>
</gene>
<evidence type="ECO:0000313" key="6">
    <source>
        <dbReference type="Proteomes" id="UP000294739"/>
    </source>
</evidence>
<dbReference type="GO" id="GO:0006355">
    <property type="term" value="P:regulation of DNA-templated transcription"/>
    <property type="evidence" value="ECO:0007669"/>
    <property type="project" value="InterPro"/>
</dbReference>
<dbReference type="InterPro" id="IPR000792">
    <property type="entry name" value="Tscrpt_reg_LuxR_C"/>
</dbReference>
<dbReference type="InterPro" id="IPR011990">
    <property type="entry name" value="TPR-like_helical_dom_sf"/>
</dbReference>
<name>A0A4R5DV31_9ACTN</name>
<dbReference type="SUPFAM" id="SSF48452">
    <property type="entry name" value="TPR-like"/>
    <property type="match status" value="1"/>
</dbReference>
<accession>A0A4R5DV31</accession>
<evidence type="ECO:0000313" key="5">
    <source>
        <dbReference type="EMBL" id="TDE15085.1"/>
    </source>
</evidence>
<evidence type="ECO:0000256" key="2">
    <source>
        <dbReference type="ARBA" id="ARBA00023125"/>
    </source>
</evidence>
<keyword evidence="3" id="KW-0804">Transcription</keyword>
<dbReference type="SMART" id="SM00421">
    <property type="entry name" value="HTH_LUXR"/>
    <property type="match status" value="1"/>
</dbReference>
<keyword evidence="2" id="KW-0238">DNA-binding</keyword>
<protein>
    <submittedName>
        <fullName evidence="5">LuxR family transcriptional regulator</fullName>
    </submittedName>
</protein>
<dbReference type="SUPFAM" id="SSF46894">
    <property type="entry name" value="C-terminal effector domain of the bipartite response regulators"/>
    <property type="match status" value="1"/>
</dbReference>
<organism evidence="5 6">
    <name type="scientific">Jiangella asiatica</name>
    <dbReference type="NCBI Taxonomy" id="2530372"/>
    <lineage>
        <taxon>Bacteria</taxon>
        <taxon>Bacillati</taxon>
        <taxon>Actinomycetota</taxon>
        <taxon>Actinomycetes</taxon>
        <taxon>Jiangellales</taxon>
        <taxon>Jiangellaceae</taxon>
        <taxon>Jiangella</taxon>
    </lineage>
</organism>
<reference evidence="5 6" key="1">
    <citation type="submission" date="2019-03" db="EMBL/GenBank/DDBJ databases">
        <title>Draft genome sequences of novel Actinobacteria.</title>
        <authorList>
            <person name="Sahin N."/>
            <person name="Ay H."/>
            <person name="Saygin H."/>
        </authorList>
    </citation>
    <scope>NUCLEOTIDE SEQUENCE [LARGE SCALE GENOMIC DNA]</scope>
    <source>
        <strain evidence="5 6">5K138</strain>
    </source>
</reference>
<dbReference type="PROSITE" id="PS50043">
    <property type="entry name" value="HTH_LUXR_2"/>
    <property type="match status" value="1"/>
</dbReference>
<dbReference type="RefSeq" id="WP_131890950.1">
    <property type="nucleotide sequence ID" value="NZ_SMKZ01000002.1"/>
</dbReference>
<keyword evidence="6" id="KW-1185">Reference proteome</keyword>
<evidence type="ECO:0000259" key="4">
    <source>
        <dbReference type="PROSITE" id="PS50043"/>
    </source>
</evidence>
<dbReference type="Proteomes" id="UP000294739">
    <property type="component" value="Unassembled WGS sequence"/>
</dbReference>
<comment type="caution">
    <text evidence="5">The sequence shown here is derived from an EMBL/GenBank/DDBJ whole genome shotgun (WGS) entry which is preliminary data.</text>
</comment>
<dbReference type="PRINTS" id="PR00038">
    <property type="entry name" value="HTHLUXR"/>
</dbReference>
<dbReference type="EMBL" id="SMKZ01000002">
    <property type="protein sequence ID" value="TDE15085.1"/>
    <property type="molecule type" value="Genomic_DNA"/>
</dbReference>
<evidence type="ECO:0000256" key="1">
    <source>
        <dbReference type="ARBA" id="ARBA00023015"/>
    </source>
</evidence>
<dbReference type="CDD" id="cd06170">
    <property type="entry name" value="LuxR_C_like"/>
    <property type="match status" value="1"/>
</dbReference>
<evidence type="ECO:0000256" key="3">
    <source>
        <dbReference type="ARBA" id="ARBA00023163"/>
    </source>
</evidence>
<dbReference type="InterPro" id="IPR036388">
    <property type="entry name" value="WH-like_DNA-bd_sf"/>
</dbReference>
<dbReference type="InParanoid" id="A0A4R5DV31"/>
<dbReference type="Pfam" id="PF00196">
    <property type="entry name" value="GerE"/>
    <property type="match status" value="1"/>
</dbReference>
<dbReference type="AlphaFoldDB" id="A0A4R5DV31"/>
<dbReference type="OrthoDB" id="4727384at2"/>
<dbReference type="Gene3D" id="1.10.10.10">
    <property type="entry name" value="Winged helix-like DNA-binding domain superfamily/Winged helix DNA-binding domain"/>
    <property type="match status" value="1"/>
</dbReference>
<dbReference type="PANTHER" id="PTHR44688:SF16">
    <property type="entry name" value="DNA-BINDING TRANSCRIPTIONAL ACTIVATOR DEVR_DOSR"/>
    <property type="match status" value="1"/>
</dbReference>
<sequence length="559" mass="58730">MNARDLVAAGEDALAAGDWPAARDAFGLEWDASESVEALDGLGRALWWLGDPGEALDVRARAFAQLRRAHRDSTAAAVAIWISRQYRNLYHRDAMADGWLTRAKSLLAGLDDAASMAGWIALAESEAAEPGPRASTAADRAVAIARYQGDVDLEIVALARRGALSVATGQLAPGLSDLNEAMVAATSGEGEDVQYVGEALCTLLEVAGWLGDRQTVEPWAQLIIDFRSSYAFGPLVPLEASATDLISAFCTGCCGGVYLVTGRLDAAEQQLADAVSVMATTGVRPRCLHPVAQLVELRVLQGRLAEAEVLLTGYDEEWECAVAGAGLDLALGRPAQAVRRLREALDGLAQVPVLALPVHAQLVEAALANDDDTSARASAGAIDEVATMTGSRLHRAQSELARGRVALAGADTEAPGLLRSAARGFAAYGVPLLACRARMALAHSLVTTDRGVAITEARSALQAFDRMGAAADADRAAAFLRELGVRGRTGARGVGVLSQREKEVLALVTDGLTNAEIAERLFISQKTAGNHVGNILTKLGVRSRTEAAAFALLHLGPRR</sequence>
<dbReference type="InterPro" id="IPR016032">
    <property type="entry name" value="Sig_transdc_resp-reg_C-effctor"/>
</dbReference>